<dbReference type="EMBL" id="CAFBMW010000006">
    <property type="protein sequence ID" value="CAB4926779.1"/>
    <property type="molecule type" value="Genomic_DNA"/>
</dbReference>
<organism evidence="1">
    <name type="scientific">freshwater metagenome</name>
    <dbReference type="NCBI Taxonomy" id="449393"/>
    <lineage>
        <taxon>unclassified sequences</taxon>
        <taxon>metagenomes</taxon>
        <taxon>ecological metagenomes</taxon>
    </lineage>
</organism>
<dbReference type="InterPro" id="IPR018511">
    <property type="entry name" value="Hemolysin-typ_Ca-bd_CS"/>
</dbReference>
<accession>A0A6J7I7X3</accession>
<dbReference type="AlphaFoldDB" id="A0A6J7I7X3"/>
<name>A0A6J7I7X3_9ZZZZ</name>
<dbReference type="PROSITE" id="PS00330">
    <property type="entry name" value="HEMOLYSIN_CALCIUM"/>
    <property type="match status" value="1"/>
</dbReference>
<evidence type="ECO:0000313" key="1">
    <source>
        <dbReference type="EMBL" id="CAB4926779.1"/>
    </source>
</evidence>
<dbReference type="SUPFAM" id="SSF51120">
    <property type="entry name" value="beta-Roll"/>
    <property type="match status" value="1"/>
</dbReference>
<sequence>MRTLPLMAAGLLAATLLTSPTAYAASETCQGQPATIVGTPSQYGLIGTEGPDVVVTNGALGVKTLGGDDLVCVTDEPGRRLGVTLDTGPGDDVVDGTFTLADIEAVLGSGSDTYSGSPARDQVVTGDGSLDNEQDIVSSGVGTSATNAGDQVRSGSRGVPNSDVLVLGGIGSEVLWSGPMAAGARLDVGPNSTLVPDLGAGDVSIDAASGTMTTDGVQTLAWTGPFTSFTLFATVAPRSLELTGSDRDEFVYTSFTDGDGRQRYDLGAGDDTVLSPDGAGGAGSRYAGGAGEDDIELWAGDRLDLDLASGKLEMRQDGRAVKGRFNGFETSRLGAQRVEILGTKRADEIRFYACRATVRGRGGKDDIASYRTGEDGYLLDCDARKSGIKIYGDGGRDTIGGSRGKDLLVGGTGRDIINGNANRDTCSGEKLKSCEIKRR</sequence>
<gene>
    <name evidence="1" type="ORF">UFOPK3662_00972</name>
</gene>
<protein>
    <submittedName>
        <fullName evidence="1">Unannotated protein</fullName>
    </submittedName>
</protein>
<dbReference type="InterPro" id="IPR011049">
    <property type="entry name" value="Serralysin-like_metalloprot_C"/>
</dbReference>
<reference evidence="1" key="1">
    <citation type="submission" date="2020-05" db="EMBL/GenBank/DDBJ databases">
        <authorList>
            <person name="Chiriac C."/>
            <person name="Salcher M."/>
            <person name="Ghai R."/>
            <person name="Kavagutti S V."/>
        </authorList>
    </citation>
    <scope>NUCLEOTIDE SEQUENCE</scope>
</reference>
<proteinExistence type="predicted"/>